<dbReference type="Ensembl" id="ENSMICT00000058802.1">
    <property type="protein sequence ID" value="ENSMICP00000047571.1"/>
    <property type="gene ID" value="ENSMICG00000045238.1"/>
</dbReference>
<sequence length="64" mass="7343">MEINLKRIHGNLKRKDTEMMLQWLQQEKETCGSVWIQGCLEDDPCSSAGTLRRRQSDPGRTLPG</sequence>
<accession>A0A8C6EK20</accession>
<organism evidence="1 2">
    <name type="scientific">Microcebus murinus</name>
    <name type="common">Gray mouse lemur</name>
    <name type="synonym">Lemur murinus</name>
    <dbReference type="NCBI Taxonomy" id="30608"/>
    <lineage>
        <taxon>Eukaryota</taxon>
        <taxon>Metazoa</taxon>
        <taxon>Chordata</taxon>
        <taxon>Craniata</taxon>
        <taxon>Vertebrata</taxon>
        <taxon>Euteleostomi</taxon>
        <taxon>Mammalia</taxon>
        <taxon>Eutheria</taxon>
        <taxon>Euarchontoglires</taxon>
        <taxon>Primates</taxon>
        <taxon>Strepsirrhini</taxon>
        <taxon>Lemuriformes</taxon>
        <taxon>Cheirogaleidae</taxon>
        <taxon>Microcebus</taxon>
    </lineage>
</organism>
<dbReference type="GeneTree" id="ENSGT00900000143742"/>
<reference evidence="1" key="1">
    <citation type="submission" date="2016-12" db="EMBL/GenBank/DDBJ databases">
        <title>Mouse lemur reference genome and diversity panel.</title>
        <authorList>
            <person name="Harris R."/>
            <person name="Larsen P."/>
            <person name="Liu Y."/>
            <person name="Hughes D.S."/>
            <person name="Murali S."/>
            <person name="Raveendran M."/>
            <person name="Korchina V."/>
            <person name="Wang M."/>
            <person name="Jhangiani S."/>
            <person name="Bandaranaike D."/>
            <person name="Bellair M."/>
            <person name="Blankenburg K."/>
            <person name="Chao H."/>
            <person name="Dahdouli M."/>
            <person name="Dinh H."/>
            <person name="Doddapaneni H."/>
            <person name="English A."/>
            <person name="Firestine M."/>
            <person name="Gnanaolivu R."/>
            <person name="Gross S."/>
            <person name="Hernandez B."/>
            <person name="Javaid M."/>
            <person name="Jayaseelan J."/>
            <person name="Jones J."/>
            <person name="Khan Z."/>
            <person name="Kovar C."/>
            <person name="Kurapati P."/>
            <person name="Le B."/>
            <person name="Lee S."/>
            <person name="Li M."/>
            <person name="Mathew T."/>
            <person name="Narasimhan A."/>
            <person name="Ngo D."/>
            <person name="Nguyen L."/>
            <person name="Okwuonu G."/>
            <person name="Ongeri F."/>
            <person name="Osuji N."/>
            <person name="Pu L.-L."/>
            <person name="Puazo M."/>
            <person name="Quiroz J."/>
            <person name="Raj R."/>
            <person name="Rajbhandari K."/>
            <person name="Reid J.G."/>
            <person name="Santibanez J."/>
            <person name="Sexton D."/>
            <person name="Skinner E."/>
            <person name="Vee V."/>
            <person name="Weissenberger G."/>
            <person name="Wu Y."/>
            <person name="Xin Y."/>
            <person name="Han Y."/>
            <person name="Campbell C."/>
            <person name="Brown A."/>
            <person name="Sullivan B."/>
            <person name="Shelton J."/>
            <person name="Brown S."/>
            <person name="Dudchenko O."/>
            <person name="Machol I."/>
            <person name="Durand N."/>
            <person name="Shamim M."/>
            <person name="Lieberman A."/>
            <person name="Muzny D.M."/>
            <person name="Richards S."/>
            <person name="Yoder A."/>
            <person name="Worley K.C."/>
            <person name="Rogers J."/>
            <person name="Gibbs R.A."/>
        </authorList>
    </citation>
    <scope>NUCLEOTIDE SEQUENCE [LARGE SCALE GENOMIC DNA]</scope>
</reference>
<reference evidence="1" key="2">
    <citation type="submission" date="2025-08" db="UniProtKB">
        <authorList>
            <consortium name="Ensembl"/>
        </authorList>
    </citation>
    <scope>IDENTIFICATION</scope>
</reference>
<dbReference type="EMBL" id="ABDC03005160">
    <property type="status" value="NOT_ANNOTATED_CDS"/>
    <property type="molecule type" value="Genomic_DNA"/>
</dbReference>
<evidence type="ECO:0000313" key="1">
    <source>
        <dbReference type="Ensembl" id="ENSMICP00000047571.1"/>
    </source>
</evidence>
<dbReference type="EMBL" id="ABDC03005161">
    <property type="status" value="NOT_ANNOTATED_CDS"/>
    <property type="molecule type" value="Genomic_DNA"/>
</dbReference>
<reference evidence="1" key="3">
    <citation type="submission" date="2025-09" db="UniProtKB">
        <authorList>
            <consortium name="Ensembl"/>
        </authorList>
    </citation>
    <scope>IDENTIFICATION</scope>
</reference>
<dbReference type="AlphaFoldDB" id="A0A8C6EK20"/>
<evidence type="ECO:0000313" key="2">
    <source>
        <dbReference type="Proteomes" id="UP000694394"/>
    </source>
</evidence>
<protein>
    <submittedName>
        <fullName evidence="1">Uncharacterized protein</fullName>
    </submittedName>
</protein>
<name>A0A8C6EK20_MICMU</name>
<dbReference type="Proteomes" id="UP000694394">
    <property type="component" value="Chromosome 4"/>
</dbReference>
<keyword evidence="2" id="KW-1185">Reference proteome</keyword>
<proteinExistence type="predicted"/>